<evidence type="ECO:0000256" key="1">
    <source>
        <dbReference type="ARBA" id="ARBA00004141"/>
    </source>
</evidence>
<keyword evidence="9" id="KW-1185">Reference proteome</keyword>
<dbReference type="EMBL" id="CP014587">
    <property type="protein sequence ID" value="ANZ77317.1"/>
    <property type="molecule type" value="Genomic_DNA"/>
</dbReference>
<evidence type="ECO:0000256" key="2">
    <source>
        <dbReference type="ARBA" id="ARBA00008803"/>
    </source>
</evidence>
<evidence type="ECO:0000256" key="7">
    <source>
        <dbReference type="SAM" id="Phobius"/>
    </source>
</evidence>
<gene>
    <name evidence="8" type="ORF">ATY40_BA7504892</name>
</gene>
<dbReference type="OrthoDB" id="5376140at2759"/>
<keyword evidence="5 7" id="KW-0472">Membrane</keyword>
<sequence>MGGIELSEGGGNPKFTGSQSLADSCSTPHPMPEQVKPSQRPRSKSSLSDKETHITFWKLFKNELRKNLDSKPEKTTPDLKYFQSLEHLTNIYTVPFYLEQFMSFGLVYCLNSFLTLLTIIPLRVLMVSILKLRAAFTNNVPGRYRFKREDVTWILLLLSSSIAISSIDTSKIYHNIKAGTVIKLYVMVSVLEVADKLLSSLGQDILRVSFKFPLERSLSCAGKCLLVALLSTTYISVHAFVFVYQIMSLNVAVNSYSNALLTLLLSVQFAEIKSAVFKRLEREGLFQMACADLYERFQLFLMLFIISVRNLVQLLMSTEFSMRTRSLGENIALSPVVISWIGMLMGPSFAVIGSELLVDWLKHLYIGKFNRIKPQIYRRYTRILSQDFLREHRQNDPDCATQPAATESFATMNIRLGLPLLPITVAFCKMVVSSVRKACSSQDFDQSVLLAVASAAVMLVILRMSTYVMLIRWARHNTRSKTWPSSVDYLKGSPNTSLAGIEDAHTRSQLYGSDEKMPQSKEEQRSKNTTSDGDKSLVEVSRFEMHDKRIW</sequence>
<feature type="compositionally biased region" description="Basic and acidic residues" evidence="6">
    <location>
        <begin position="513"/>
        <end position="551"/>
    </location>
</feature>
<feature type="region of interest" description="Disordered" evidence="6">
    <location>
        <begin position="1"/>
        <end position="49"/>
    </location>
</feature>
<evidence type="ECO:0000256" key="4">
    <source>
        <dbReference type="ARBA" id="ARBA00022989"/>
    </source>
</evidence>
<keyword evidence="3 7" id="KW-0812">Transmembrane</keyword>
<proteinExistence type="inferred from homology"/>
<evidence type="ECO:0000256" key="5">
    <source>
        <dbReference type="ARBA" id="ARBA00023136"/>
    </source>
</evidence>
<dbReference type="InterPro" id="IPR008010">
    <property type="entry name" value="Tatp1"/>
</dbReference>
<feature type="compositionally biased region" description="Polar residues" evidence="6">
    <location>
        <begin position="15"/>
        <end position="27"/>
    </location>
</feature>
<dbReference type="GO" id="GO:0005789">
    <property type="term" value="C:endoplasmic reticulum membrane"/>
    <property type="evidence" value="ECO:0007669"/>
    <property type="project" value="TreeGrafter"/>
</dbReference>
<feature type="transmembrane region" description="Helical" evidence="7">
    <location>
        <begin position="447"/>
        <end position="471"/>
    </location>
</feature>
<comment type="subcellular location">
    <subcellularLocation>
        <location evidence="1">Membrane</location>
        <topology evidence="1">Multi-pass membrane protein</topology>
    </subcellularLocation>
</comment>
<dbReference type="PANTHER" id="PTHR13317:SF4">
    <property type="entry name" value="TRANSMEMBRANE ANTERIOR POSTERIOR TRANSFORMATION PROTEIN 1 HOMOLOG"/>
    <property type="match status" value="1"/>
</dbReference>
<accession>A0A1B2JGZ2</accession>
<organism evidence="8 9">
    <name type="scientific">Komagataella pastoris</name>
    <name type="common">Yeast</name>
    <name type="synonym">Pichia pastoris</name>
    <dbReference type="NCBI Taxonomy" id="4922"/>
    <lineage>
        <taxon>Eukaryota</taxon>
        <taxon>Fungi</taxon>
        <taxon>Dikarya</taxon>
        <taxon>Ascomycota</taxon>
        <taxon>Saccharomycotina</taxon>
        <taxon>Pichiomycetes</taxon>
        <taxon>Pichiales</taxon>
        <taxon>Pichiaceae</taxon>
        <taxon>Komagataella</taxon>
    </lineage>
</organism>
<evidence type="ECO:0000256" key="6">
    <source>
        <dbReference type="SAM" id="MobiDB-lite"/>
    </source>
</evidence>
<reference evidence="8 9" key="1">
    <citation type="submission" date="2016-02" db="EMBL/GenBank/DDBJ databases">
        <title>Comparative genomic and transcriptomic foundation for Pichia pastoris.</title>
        <authorList>
            <person name="Love K.R."/>
            <person name="Shah K.A."/>
            <person name="Whittaker C.A."/>
            <person name="Wu J."/>
            <person name="Bartlett M.C."/>
            <person name="Ma D."/>
            <person name="Leeson R.L."/>
            <person name="Priest M."/>
            <person name="Young S.K."/>
            <person name="Love J.C."/>
        </authorList>
    </citation>
    <scope>NUCLEOTIDE SEQUENCE [LARGE SCALE GENOMIC DNA]</scope>
    <source>
        <strain evidence="8 9">ATCC 28485</strain>
    </source>
</reference>
<dbReference type="Proteomes" id="UP000094565">
    <property type="component" value="Chromosome 4"/>
</dbReference>
<name>A0A1B2JGZ2_PICPA</name>
<protein>
    <submittedName>
        <fullName evidence="8">BA75_04892T0</fullName>
    </submittedName>
</protein>
<keyword evidence="4 7" id="KW-1133">Transmembrane helix</keyword>
<comment type="similarity">
    <text evidence="2">Belongs to the TAPT1 family.</text>
</comment>
<feature type="transmembrane region" description="Helical" evidence="7">
    <location>
        <begin position="224"/>
        <end position="247"/>
    </location>
</feature>
<feature type="transmembrane region" description="Helical" evidence="7">
    <location>
        <begin position="336"/>
        <end position="358"/>
    </location>
</feature>
<dbReference type="AlphaFoldDB" id="A0A1B2JGZ2"/>
<evidence type="ECO:0000313" key="9">
    <source>
        <dbReference type="Proteomes" id="UP000094565"/>
    </source>
</evidence>
<feature type="region of interest" description="Disordered" evidence="6">
    <location>
        <begin position="509"/>
        <end position="551"/>
    </location>
</feature>
<feature type="transmembrane region" description="Helical" evidence="7">
    <location>
        <begin position="106"/>
        <end position="130"/>
    </location>
</feature>
<feature type="transmembrane region" description="Helical" evidence="7">
    <location>
        <begin position="297"/>
        <end position="316"/>
    </location>
</feature>
<evidence type="ECO:0000256" key="3">
    <source>
        <dbReference type="ARBA" id="ARBA00022692"/>
    </source>
</evidence>
<dbReference type="PANTHER" id="PTHR13317">
    <property type="entry name" value="TRANSMEMBRANE ANTERIOR POSTERIOR TRANSFORMATION PROTEIN 1 HOMOLOG"/>
    <property type="match status" value="1"/>
</dbReference>
<evidence type="ECO:0000313" key="8">
    <source>
        <dbReference type="EMBL" id="ANZ77317.1"/>
    </source>
</evidence>
<feature type="compositionally biased region" description="Gly residues" evidence="6">
    <location>
        <begin position="1"/>
        <end position="12"/>
    </location>
</feature>
<dbReference type="Pfam" id="PF05346">
    <property type="entry name" value="DUF747"/>
    <property type="match status" value="1"/>
</dbReference>